<dbReference type="InterPro" id="IPR046671">
    <property type="entry name" value="DUF6541"/>
</dbReference>
<dbReference type="AlphaFoldDB" id="A0A7M1QSZ5"/>
<name>A0A7M1QSZ5_9ACTO</name>
<sequence>MTLAFVGVVSLAFHVMGVRWQLAHVGYAFLAVTLVAVTLDALAKMIGWRNHSEAAECWSARWSWADTGLACVAVAVLVLPAVVLIDFGMPSAQADPMFHYNAIHAIHHHGDASILGAMQANYGIQTIATTYPATWHAIIALVADGSTAIVASHAFAYLVLPLLWVGSIGFFARVTLPRHAALLVPLISACLVYFPTFLILFRGFWPNALAFTQVPAVLGLIVLAWRQFSSSGSLWMAARSAFILFILMGGLGLTHPSAVFSVLWSLVPGCLYALGVTWHHGSPLQRRRVFSVTIMLVLAISLLCAHPIVRGYLLRKHPRQWSTAERWATLRMSLADMPLVVPIVGALVLLILAVFVVICVRSVWKSAPIRWVVLAWFAQWLLVFGAYVDGNIFSHAAGIWYHDPKRLLAIQTIFTATIVAAFLAKVGAQSRKKFIVLASSLTLIATGMQLVLYHNGGQPPIGQTKMMTQADYDFFSHLDSYVPKGSLVLGDPASGLGYAPVVSGVDTVYTQVNRTAVDRDGTYLVAYLDEIHTDPSVCSVLSHYGIGYFYQVDDFVFQKRARSLRWPAFYAVDTSHGFTKVATTERGTLWKITMCDAAPAVNWWDTQRRRHPLITPARFSEKAEEAQRRS</sequence>
<feature type="transmembrane region" description="Helical" evidence="1">
    <location>
        <begin position="154"/>
        <end position="174"/>
    </location>
</feature>
<feature type="transmembrane region" description="Helical" evidence="1">
    <location>
        <begin position="339"/>
        <end position="364"/>
    </location>
</feature>
<keyword evidence="1" id="KW-0472">Membrane</keyword>
<evidence type="ECO:0000256" key="1">
    <source>
        <dbReference type="SAM" id="Phobius"/>
    </source>
</evidence>
<keyword evidence="1" id="KW-1133">Transmembrane helix</keyword>
<keyword evidence="1" id="KW-0812">Transmembrane</keyword>
<feature type="transmembrane region" description="Helical" evidence="1">
    <location>
        <begin position="408"/>
        <end position="427"/>
    </location>
</feature>
<feature type="transmembrane region" description="Helical" evidence="1">
    <location>
        <begin position="181"/>
        <end position="201"/>
    </location>
</feature>
<feature type="transmembrane region" description="Helical" evidence="1">
    <location>
        <begin position="289"/>
        <end position="309"/>
    </location>
</feature>
<feature type="transmembrane region" description="Helical" evidence="1">
    <location>
        <begin position="68"/>
        <end position="89"/>
    </location>
</feature>
<evidence type="ECO:0000313" key="2">
    <source>
        <dbReference type="EMBL" id="QOR45200.1"/>
    </source>
</evidence>
<feature type="transmembrane region" description="Helical" evidence="1">
    <location>
        <begin position="258"/>
        <end position="277"/>
    </location>
</feature>
<feature type="transmembrane region" description="Helical" evidence="1">
    <location>
        <begin position="27"/>
        <end position="47"/>
    </location>
</feature>
<gene>
    <name evidence="2" type="ORF">INS88_07920</name>
</gene>
<keyword evidence="3" id="KW-1185">Reference proteome</keyword>
<feature type="transmembrane region" description="Helical" evidence="1">
    <location>
        <begin position="207"/>
        <end position="225"/>
    </location>
</feature>
<dbReference type="EMBL" id="CP063213">
    <property type="protein sequence ID" value="QOR45200.1"/>
    <property type="molecule type" value="Genomic_DNA"/>
</dbReference>
<dbReference type="Proteomes" id="UP000595053">
    <property type="component" value="Chromosome"/>
</dbReference>
<protein>
    <submittedName>
        <fullName evidence="2">Uncharacterized protein</fullName>
    </submittedName>
</protein>
<feature type="transmembrane region" description="Helical" evidence="1">
    <location>
        <begin position="434"/>
        <end position="453"/>
    </location>
</feature>
<dbReference type="Pfam" id="PF20176">
    <property type="entry name" value="DUF6541"/>
    <property type="match status" value="1"/>
</dbReference>
<feature type="transmembrane region" description="Helical" evidence="1">
    <location>
        <begin position="232"/>
        <end position="252"/>
    </location>
</feature>
<accession>A0A7M1QSZ5</accession>
<evidence type="ECO:0000313" key="3">
    <source>
        <dbReference type="Proteomes" id="UP000595053"/>
    </source>
</evidence>
<feature type="transmembrane region" description="Helical" evidence="1">
    <location>
        <begin position="371"/>
        <end position="388"/>
    </location>
</feature>
<reference evidence="2 3" key="1">
    <citation type="submission" date="2020-10" db="EMBL/GenBank/DDBJ databases">
        <title>Trueperella pecoris sp. nov. isolated from bovine and porcine specimens.</title>
        <authorList>
            <person name="Schoenecker L."/>
            <person name="Schnydrig P."/>
            <person name="Brodard I."/>
            <person name="Thomann A."/>
            <person name="Hemphill A."/>
            <person name="Rodriguez-Campos S."/>
            <person name="Perreten V."/>
            <person name="Jores J."/>
            <person name="Kittl S."/>
        </authorList>
    </citation>
    <scope>NUCLEOTIDE SEQUENCE [LARGE SCALE GENOMIC DNA]</scope>
    <source>
        <strain evidence="2 3">15A0121</strain>
    </source>
</reference>
<organism evidence="2 3">
    <name type="scientific">Trueperella pecoris</name>
    <dbReference type="NCBI Taxonomy" id="2733571"/>
    <lineage>
        <taxon>Bacteria</taxon>
        <taxon>Bacillati</taxon>
        <taxon>Actinomycetota</taxon>
        <taxon>Actinomycetes</taxon>
        <taxon>Actinomycetales</taxon>
        <taxon>Actinomycetaceae</taxon>
        <taxon>Trueperella</taxon>
    </lineage>
</organism>
<proteinExistence type="predicted"/>